<dbReference type="AlphaFoldDB" id="A0A1S9RDP5"/>
<accession>A0A1S9RDP5</accession>
<proteinExistence type="predicted"/>
<name>A0A1S9RDP5_PENBI</name>
<reference evidence="2" key="1">
    <citation type="submission" date="2015-09" db="EMBL/GenBank/DDBJ databases">
        <authorList>
            <person name="Fill T.P."/>
            <person name="Baretta J.F."/>
            <person name="de Almeida L.G."/>
            <person name="Rocha M."/>
            <person name="de Souza D.H."/>
            <person name="Malavazi I."/>
            <person name="Cerdeira L.T."/>
            <person name="Hong H."/>
            <person name="Samborskyy M."/>
            <person name="de Vasconcelos A.T."/>
            <person name="Leadlay P."/>
            <person name="Rodrigues-Filho E."/>
        </authorList>
    </citation>
    <scope>NUCLEOTIDE SEQUENCE [LARGE SCALE GENOMIC DNA]</scope>
    <source>
        <strain evidence="2">LaBioMMi 136</strain>
    </source>
</reference>
<sequence length="100" mass="11581">MKIFRTLYPDMHHERMEALEERLNKVDNSLFSLMISSDFGPHSPNSEALKSFFNYIQAGRELCDEIGSAPIKQRAALKILLHALHTNLEREIESYDANQF</sequence>
<dbReference type="EMBL" id="LJBN01000194">
    <property type="protein sequence ID" value="OOQ83642.1"/>
    <property type="molecule type" value="Genomic_DNA"/>
</dbReference>
<comment type="caution">
    <text evidence="1">The sequence shown here is derived from an EMBL/GenBank/DDBJ whole genome shotgun (WGS) entry which is preliminary data.</text>
</comment>
<protein>
    <submittedName>
        <fullName evidence="1">Uncharacterized protein</fullName>
    </submittedName>
</protein>
<evidence type="ECO:0000313" key="1">
    <source>
        <dbReference type="EMBL" id="OOQ83642.1"/>
    </source>
</evidence>
<gene>
    <name evidence="1" type="ORF">PEBR_35841</name>
</gene>
<evidence type="ECO:0000313" key="2">
    <source>
        <dbReference type="Proteomes" id="UP000190744"/>
    </source>
</evidence>
<organism evidence="1 2">
    <name type="scientific">Penicillium brasilianum</name>
    <dbReference type="NCBI Taxonomy" id="104259"/>
    <lineage>
        <taxon>Eukaryota</taxon>
        <taxon>Fungi</taxon>
        <taxon>Dikarya</taxon>
        <taxon>Ascomycota</taxon>
        <taxon>Pezizomycotina</taxon>
        <taxon>Eurotiomycetes</taxon>
        <taxon>Eurotiomycetidae</taxon>
        <taxon>Eurotiales</taxon>
        <taxon>Aspergillaceae</taxon>
        <taxon>Penicillium</taxon>
    </lineage>
</organism>
<dbReference type="Proteomes" id="UP000190744">
    <property type="component" value="Unassembled WGS sequence"/>
</dbReference>